<dbReference type="Pfam" id="PF13558">
    <property type="entry name" value="SbcC_Walker_B"/>
    <property type="match status" value="1"/>
</dbReference>
<dbReference type="InterPro" id="IPR038729">
    <property type="entry name" value="Rad50/SbcC_AAA"/>
</dbReference>
<dbReference type="Proteomes" id="UP000779070">
    <property type="component" value="Unassembled WGS sequence"/>
</dbReference>
<reference evidence="3 4" key="1">
    <citation type="submission" date="2021-02" db="EMBL/GenBank/DDBJ databases">
        <title>Draft Genome Sequences of 5 Vibrio neptunius Strains Isolated From of Bivalve Hatcheries.</title>
        <authorList>
            <person name="Galvis F."/>
            <person name="Barja J.L."/>
            <person name="Lemos M.L."/>
            <person name="Balado M."/>
        </authorList>
    </citation>
    <scope>NUCLEOTIDE SEQUENCE [LARGE SCALE GENOMIC DNA]</scope>
    <source>
        <strain evidence="3 4">PP-145.98</strain>
    </source>
</reference>
<sequence>MKPLSLTMQAFGPFANTETIDFTLLGSNPLFLINGPTGSGKTSILDAICFALYGQTTGNEREGTQMRCDMAALELPTEVVFEFALKDKRYRVTRSPDQLAPKARGEGTTTRKHTASLYEITNDQKLITSKTAQVKVEVAELIGLNETQFRQVMVLPQGKFRELLLASSKDREAIFGQLFQTDIYKKIEFALKDKASAISKSKDEFDNQIRGALQVAEASTEQELNQQIDVVAKRLEEVSLSEKVALEKLNKSKEAQQKAHQLQSEFDKLQSAEKALSEHSDKSDSNAQIQQKLAIAQQASKLDVPYTNWSSFTKQVHELNEKASLLEKALQHSNVAIEEHQQQLDTLTLEAQSIPNLTDKLYQLEGIKTKLHEKLELEKNLKDSAIKKQESNSTLIKYQAHKEKLLQEASKAQLELEKAKLKVGDKATIESELARLQRLSTDLNKLQSLSNELTALEQGQHPLQAHVKQLKIDWQAHNKQADDYEMRWHSAQAAVLARKLQQGLPCPVCGSAEHPTPASFVGEEVTKEQVEFYRNQERQSLNSLNEQTLIVEQQNVLISRQKTQIEAFQEDLGEHRGLSLDLVQSQLTECQAKLAGLVSINLEQMESEVATLNQRCEKGDNEIHRLREEMSAHDATIHALQQRLDMLVQSIGEQHQSVESVNDEYKQTKASIDTLQTRLEQANEQQKRLVKHHAELEGQRQSNTQLLAQAKRDLDKAETQWHVLIEKAQFSDEQDYLSSKATDEQLERWKAAVEAYAQTEVKLNQTLEDLKHTLKDQQLPDLVELGKLVELSSQEYVEARNTLDTTRSKFERFEKVRRDIVLLHEKNAELEAEYRVYGTLYDVASGKTGSRVSLHRFVLGVLLDDVLIQASQRLSLMSKGRYILARKTEGFKGVAGRGLDLMVEDSYTGKNRDVATLSGGESFMAALSLALGLSDVVQSYSGGIRLDTLFIDEGFGSLDPESLDLAIQTLIELQQTGRMIGLISHVSELKEQMPLRIDVEASRLGSNIQLVGMHA</sequence>
<gene>
    <name evidence="3" type="ORF">JYA62_14915</name>
</gene>
<dbReference type="Gene3D" id="1.10.287.1490">
    <property type="match status" value="1"/>
</dbReference>
<dbReference type="InterPro" id="IPR027417">
    <property type="entry name" value="P-loop_NTPase"/>
</dbReference>
<feature type="coiled-coil region" evidence="1">
    <location>
        <begin position="395"/>
        <end position="456"/>
    </location>
</feature>
<keyword evidence="4" id="KW-1185">Reference proteome</keyword>
<keyword evidence="1" id="KW-0175">Coiled coil</keyword>
<evidence type="ECO:0000313" key="3">
    <source>
        <dbReference type="EMBL" id="MBN3578955.1"/>
    </source>
</evidence>
<dbReference type="EMBL" id="JAFHLB010000019">
    <property type="protein sequence ID" value="MBN3578955.1"/>
    <property type="molecule type" value="Genomic_DNA"/>
</dbReference>
<dbReference type="Pfam" id="PF13476">
    <property type="entry name" value="AAA_23"/>
    <property type="match status" value="1"/>
</dbReference>
<feature type="coiled-coil region" evidence="1">
    <location>
        <begin position="602"/>
        <end position="727"/>
    </location>
</feature>
<comment type="caution">
    <text evidence="3">The sequence shown here is derived from an EMBL/GenBank/DDBJ whole genome shotgun (WGS) entry which is preliminary data.</text>
</comment>
<proteinExistence type="predicted"/>
<accession>A0ABS3A4K6</accession>
<feature type="domain" description="Rad50/SbcC-type AAA" evidence="2">
    <location>
        <begin position="5"/>
        <end position="270"/>
    </location>
</feature>
<dbReference type="PANTHER" id="PTHR32114">
    <property type="entry name" value="ABC TRANSPORTER ABCH.3"/>
    <property type="match status" value="1"/>
</dbReference>
<feature type="coiled-coil region" evidence="1">
    <location>
        <begin position="245"/>
        <end position="282"/>
    </location>
</feature>
<name>A0ABS3A4K6_9VIBR</name>
<dbReference type="PANTHER" id="PTHR32114:SF2">
    <property type="entry name" value="ABC TRANSPORTER ABCH.3"/>
    <property type="match status" value="1"/>
</dbReference>
<evidence type="ECO:0000313" key="4">
    <source>
        <dbReference type="Proteomes" id="UP000779070"/>
    </source>
</evidence>
<protein>
    <submittedName>
        <fullName evidence="3">SMC family ATPase</fullName>
    </submittedName>
</protein>
<evidence type="ECO:0000259" key="2">
    <source>
        <dbReference type="Pfam" id="PF13476"/>
    </source>
</evidence>
<dbReference type="SUPFAM" id="SSF52540">
    <property type="entry name" value="P-loop containing nucleoside triphosphate hydrolases"/>
    <property type="match status" value="1"/>
</dbReference>
<evidence type="ECO:0000256" key="1">
    <source>
        <dbReference type="SAM" id="Coils"/>
    </source>
</evidence>
<dbReference type="Gene3D" id="3.40.50.300">
    <property type="entry name" value="P-loop containing nucleotide triphosphate hydrolases"/>
    <property type="match status" value="2"/>
</dbReference>
<dbReference type="RefSeq" id="WP_206371036.1">
    <property type="nucleotide sequence ID" value="NZ_CAWPTM010000089.1"/>
</dbReference>
<organism evidence="3 4">
    <name type="scientific">Vibrio neptunius</name>
    <dbReference type="NCBI Taxonomy" id="170651"/>
    <lineage>
        <taxon>Bacteria</taxon>
        <taxon>Pseudomonadati</taxon>
        <taxon>Pseudomonadota</taxon>
        <taxon>Gammaproteobacteria</taxon>
        <taxon>Vibrionales</taxon>
        <taxon>Vibrionaceae</taxon>
        <taxon>Vibrio</taxon>
    </lineage>
</organism>